<keyword evidence="2 6" id="KW-0812">Transmembrane</keyword>
<dbReference type="SMART" id="SM00100">
    <property type="entry name" value="cNMP"/>
    <property type="match status" value="1"/>
</dbReference>
<feature type="transmembrane region" description="Helical" evidence="6">
    <location>
        <begin position="595"/>
        <end position="628"/>
    </location>
</feature>
<dbReference type="PANTHER" id="PTHR43310">
    <property type="entry name" value="SULFATE TRANSPORTER YBAR-RELATED"/>
    <property type="match status" value="1"/>
</dbReference>
<feature type="domain" description="STAS" evidence="8">
    <location>
        <begin position="667"/>
        <end position="794"/>
    </location>
</feature>
<dbReference type="PROSITE" id="PS50042">
    <property type="entry name" value="CNMP_BINDING_3"/>
    <property type="match status" value="1"/>
</dbReference>
<dbReference type="InterPro" id="IPR011547">
    <property type="entry name" value="SLC26A/SulP_dom"/>
</dbReference>
<keyword evidence="10" id="KW-1185">Reference proteome</keyword>
<dbReference type="Pfam" id="PF00916">
    <property type="entry name" value="Sulfate_transp"/>
    <property type="match status" value="1"/>
</dbReference>
<feature type="transmembrane region" description="Helical" evidence="6">
    <location>
        <begin position="470"/>
        <end position="491"/>
    </location>
</feature>
<dbReference type="CDD" id="cd07042">
    <property type="entry name" value="STAS_SulP_like_sulfate_transporter"/>
    <property type="match status" value="1"/>
</dbReference>
<organism evidence="9 10">
    <name type="scientific">Smittium megazygosporum</name>
    <dbReference type="NCBI Taxonomy" id="133381"/>
    <lineage>
        <taxon>Eukaryota</taxon>
        <taxon>Fungi</taxon>
        <taxon>Fungi incertae sedis</taxon>
        <taxon>Zoopagomycota</taxon>
        <taxon>Kickxellomycotina</taxon>
        <taxon>Harpellomycetes</taxon>
        <taxon>Harpellales</taxon>
        <taxon>Legeriomycetaceae</taxon>
        <taxon>Smittium</taxon>
    </lineage>
</organism>
<keyword evidence="3 6" id="KW-1133">Transmembrane helix</keyword>
<feature type="transmembrane region" description="Helical" evidence="6">
    <location>
        <begin position="403"/>
        <end position="425"/>
    </location>
</feature>
<dbReference type="InterPro" id="IPR000595">
    <property type="entry name" value="cNMP-bd_dom"/>
</dbReference>
<dbReference type="EMBL" id="MBFS01000144">
    <property type="protein sequence ID" value="PVV04254.1"/>
    <property type="molecule type" value="Genomic_DNA"/>
</dbReference>
<accession>A0A2T9ZI43</accession>
<dbReference type="PROSITE" id="PS50801">
    <property type="entry name" value="STAS"/>
    <property type="match status" value="1"/>
</dbReference>
<dbReference type="GO" id="GO:0016020">
    <property type="term" value="C:membrane"/>
    <property type="evidence" value="ECO:0007669"/>
    <property type="project" value="UniProtKB-SubCell"/>
</dbReference>
<feature type="transmembrane region" description="Helical" evidence="6">
    <location>
        <begin position="378"/>
        <end position="396"/>
    </location>
</feature>
<dbReference type="SUPFAM" id="SSF51206">
    <property type="entry name" value="cAMP-binding domain-like"/>
    <property type="match status" value="1"/>
</dbReference>
<evidence type="ECO:0000256" key="6">
    <source>
        <dbReference type="SAM" id="Phobius"/>
    </source>
</evidence>
<name>A0A2T9ZI43_9FUNG</name>
<dbReference type="InterPro" id="IPR052706">
    <property type="entry name" value="Membrane-Transporter-like"/>
</dbReference>
<dbReference type="PANTHER" id="PTHR43310:SF4">
    <property type="entry name" value="AFR304WP"/>
    <property type="match status" value="1"/>
</dbReference>
<evidence type="ECO:0000313" key="9">
    <source>
        <dbReference type="EMBL" id="PVV04254.1"/>
    </source>
</evidence>
<proteinExistence type="predicted"/>
<evidence type="ECO:0000259" key="7">
    <source>
        <dbReference type="PROSITE" id="PS50042"/>
    </source>
</evidence>
<dbReference type="InterPro" id="IPR002645">
    <property type="entry name" value="STAS_dom"/>
</dbReference>
<dbReference type="InterPro" id="IPR014710">
    <property type="entry name" value="RmlC-like_jellyroll"/>
</dbReference>
<evidence type="ECO:0000256" key="3">
    <source>
        <dbReference type="ARBA" id="ARBA00022989"/>
    </source>
</evidence>
<evidence type="ECO:0008006" key="11">
    <source>
        <dbReference type="Google" id="ProtNLM"/>
    </source>
</evidence>
<feature type="region of interest" description="Disordered" evidence="5">
    <location>
        <begin position="68"/>
        <end position="139"/>
    </location>
</feature>
<feature type="transmembrane region" description="Helical" evidence="6">
    <location>
        <begin position="304"/>
        <end position="324"/>
    </location>
</feature>
<keyword evidence="4 6" id="KW-0472">Membrane</keyword>
<feature type="compositionally biased region" description="Polar residues" evidence="5">
    <location>
        <begin position="101"/>
        <end position="112"/>
    </location>
</feature>
<dbReference type="InterPro" id="IPR018490">
    <property type="entry name" value="cNMP-bd_dom_sf"/>
</dbReference>
<feature type="transmembrane region" description="Helical" evidence="6">
    <location>
        <begin position="336"/>
        <end position="358"/>
    </location>
</feature>
<protein>
    <recommendedName>
        <fullName evidence="11">STAS domain-containing protein</fullName>
    </recommendedName>
</protein>
<sequence length="1039" mass="115609">MSSRAHNNSIWSFSLDSHDDEFGPTSLSSLSFFPNRYPEQNRSLRNYQELIKDSEAIHSKSIYLNSLSYQEPPTSSTGAKPNASSPLNPFKDRRSSLDVPQASTSETPQKSGLLSLMINDDSPSSTSSRAKTDNKSSSIPATESTFLLENYIPSDDTFPISSVPSNATPIKPQSKLSFSELRPSALTYDSFPTPSNDFGSTLPSPNTSFNKTYFEHSKLQLFKRKGAVLFDVISWPMQYVPAVFLGLIFNLLDGISYGLITFPLSVPVYEHMGPVGLSMFFVRCNIILETVGASNEKRVIATTLMSYALSSIMTGLFFLVLGALRIGKLIDFFPRHILVGCIGGVGFFLIETGFEVMTSIPFSFSFKTLLKYLEFDNAVLWGSSLSLSILLRILGLKFKGPMLVPFFCMMIPIVFYAIVFVFNIPIDVLRSSGWVFPEARSDVPFYYYLSLFDFSNTDWTAVLRTVPTMIGLSFFGILHVPINVPALAVSIGMNKIDTDRELVAHAISNIASGVFGSFQNYLCYSNSLLFIKCGGDSRLASLMLAGVTVVIMVSGPAMLGYIPTTVVGVLIFYLGLELMKEALVDSWDVANSFEYLTIVMIVLTMAFVGFNEGIILGIVLACAFFILIYSKRSVIWKSSNGLSARSTVRRLYRHKLYLDQVCQQIHVMRLRGYMFFGTINSVEDSILRLLSARQWDNSPIRFLVLDFAFVTGMDFSAGEAFIRLRRVLSLKQIHLVICGVEPNSEVSKALVSFGILNFSESGVPSHQSPENNGSAAEQNYIHAFSGLNAALEWCENYLLEYYIEFIGSLKKNDITMNIAPAPKPINKKIDEFISEDFYGSSPRLNMLTKASKLTVDHQSLTSEGGAEGVGPTPKNIHPAIVLLSHALQKENKHLSFEKFVFLAPYFKELRLKPGEYLWRKNNAPKGLFLVQSGMLSASITSFSQTLVYDTSSDESSSEVTDENAFESIMGGTIFGELQLLTGRNYNNTVVAKTETRLYLLSAEDFEQLTQKEPEKILELVRLLLMYTDQYITSVSSLVY</sequence>
<dbReference type="Proteomes" id="UP000245609">
    <property type="component" value="Unassembled WGS sequence"/>
</dbReference>
<reference evidence="9 10" key="1">
    <citation type="journal article" date="2018" name="MBio">
        <title>Comparative Genomics Reveals the Core Gene Toolbox for the Fungus-Insect Symbiosis.</title>
        <authorList>
            <person name="Wang Y."/>
            <person name="Stata M."/>
            <person name="Wang W."/>
            <person name="Stajich J.E."/>
            <person name="White M.M."/>
            <person name="Moncalvo J.M."/>
        </authorList>
    </citation>
    <scope>NUCLEOTIDE SEQUENCE [LARGE SCALE GENOMIC DNA]</scope>
    <source>
        <strain evidence="9 10">SC-DP-2</strain>
    </source>
</reference>
<evidence type="ECO:0000256" key="4">
    <source>
        <dbReference type="ARBA" id="ARBA00023136"/>
    </source>
</evidence>
<dbReference type="Pfam" id="PF00027">
    <property type="entry name" value="cNMP_binding"/>
    <property type="match status" value="1"/>
</dbReference>
<feature type="compositionally biased region" description="Polar residues" evidence="5">
    <location>
        <begin position="121"/>
        <end position="139"/>
    </location>
</feature>
<dbReference type="InterPro" id="IPR036513">
    <property type="entry name" value="STAS_dom_sf"/>
</dbReference>
<feature type="transmembrane region" description="Helical" evidence="6">
    <location>
        <begin position="542"/>
        <end position="575"/>
    </location>
</feature>
<dbReference type="STRING" id="133381.A0A2T9ZI43"/>
<gene>
    <name evidence="9" type="ORF">BB560_001238</name>
</gene>
<dbReference type="Gene3D" id="3.30.750.24">
    <property type="entry name" value="STAS domain"/>
    <property type="match status" value="1"/>
</dbReference>
<dbReference type="Gene3D" id="2.60.120.10">
    <property type="entry name" value="Jelly Rolls"/>
    <property type="match status" value="1"/>
</dbReference>
<dbReference type="AlphaFoldDB" id="A0A2T9ZI43"/>
<dbReference type="SUPFAM" id="SSF52091">
    <property type="entry name" value="SpoIIaa-like"/>
    <property type="match status" value="1"/>
</dbReference>
<evidence type="ECO:0000259" key="8">
    <source>
        <dbReference type="PROSITE" id="PS50801"/>
    </source>
</evidence>
<evidence type="ECO:0000256" key="2">
    <source>
        <dbReference type="ARBA" id="ARBA00022692"/>
    </source>
</evidence>
<dbReference type="CDD" id="cd00038">
    <property type="entry name" value="CAP_ED"/>
    <property type="match status" value="1"/>
</dbReference>
<feature type="domain" description="Cyclic nucleotide-binding" evidence="7">
    <location>
        <begin position="890"/>
        <end position="1008"/>
    </location>
</feature>
<evidence type="ECO:0000256" key="1">
    <source>
        <dbReference type="ARBA" id="ARBA00004141"/>
    </source>
</evidence>
<feature type="compositionally biased region" description="Polar residues" evidence="5">
    <location>
        <begin position="68"/>
        <end position="87"/>
    </location>
</feature>
<evidence type="ECO:0000256" key="5">
    <source>
        <dbReference type="SAM" id="MobiDB-lite"/>
    </source>
</evidence>
<dbReference type="Pfam" id="PF01740">
    <property type="entry name" value="STAS"/>
    <property type="match status" value="1"/>
</dbReference>
<comment type="caution">
    <text evidence="9">The sequence shown here is derived from an EMBL/GenBank/DDBJ whole genome shotgun (WGS) entry which is preliminary data.</text>
</comment>
<evidence type="ECO:0000313" key="10">
    <source>
        <dbReference type="Proteomes" id="UP000245609"/>
    </source>
</evidence>
<comment type="subcellular location">
    <subcellularLocation>
        <location evidence="1">Membrane</location>
        <topology evidence="1">Multi-pass membrane protein</topology>
    </subcellularLocation>
</comment>
<dbReference type="OrthoDB" id="409725at2759"/>